<dbReference type="AlphaFoldDB" id="A0A2U3ABF7"/>
<evidence type="ECO:0000313" key="11">
    <source>
        <dbReference type="Proteomes" id="UP000294641"/>
    </source>
</evidence>
<dbReference type="PROSITE" id="PS51935">
    <property type="entry name" value="NLPC_P60"/>
    <property type="match status" value="1"/>
</dbReference>
<dbReference type="EMBL" id="UGNP01000001">
    <property type="protein sequence ID" value="STX09328.1"/>
    <property type="molecule type" value="Genomic_DNA"/>
</dbReference>
<dbReference type="Gene3D" id="2.30.30.40">
    <property type="entry name" value="SH3 Domains"/>
    <property type="match status" value="1"/>
</dbReference>
<dbReference type="Gene3D" id="3.90.1720.10">
    <property type="entry name" value="endopeptidase domain like (from Nostoc punctiforme)"/>
    <property type="match status" value="1"/>
</dbReference>
<accession>A0A2U3ABF7</accession>
<dbReference type="EC" id="3.4.-.-" evidence="8"/>
<protein>
    <submittedName>
        <fullName evidence="8">Probable endopeptidase p60</fullName>
        <ecNumber evidence="8">3.4.-.-</ecNumber>
    </submittedName>
    <submittedName>
        <fullName evidence="9">SH3 domain-containing protein</fullName>
    </submittedName>
</protein>
<dbReference type="Proteomes" id="UP000294641">
    <property type="component" value="Unassembled WGS sequence"/>
</dbReference>
<comment type="caution">
    <text evidence="8">The sequence shown here is derived from an EMBL/GenBank/DDBJ whole genome shotgun (WGS) entry which is preliminary data.</text>
</comment>
<dbReference type="InterPro" id="IPR038765">
    <property type="entry name" value="Papain-like_cys_pep_sf"/>
</dbReference>
<feature type="signal peptide" evidence="5">
    <location>
        <begin position="1"/>
        <end position="31"/>
    </location>
</feature>
<evidence type="ECO:0000259" key="6">
    <source>
        <dbReference type="PROSITE" id="PS51781"/>
    </source>
</evidence>
<dbReference type="InterPro" id="IPR003646">
    <property type="entry name" value="SH3-like_bac-type"/>
</dbReference>
<dbReference type="InterPro" id="IPR000064">
    <property type="entry name" value="NLP_P60_dom"/>
</dbReference>
<evidence type="ECO:0000313" key="10">
    <source>
        <dbReference type="Proteomes" id="UP000254330"/>
    </source>
</evidence>
<dbReference type="PANTHER" id="PTHR47053">
    <property type="entry name" value="MUREIN DD-ENDOPEPTIDASE MEPH-RELATED"/>
    <property type="match status" value="1"/>
</dbReference>
<evidence type="ECO:0000256" key="4">
    <source>
        <dbReference type="ARBA" id="ARBA00022807"/>
    </source>
</evidence>
<feature type="domain" description="NlpC/P60" evidence="7">
    <location>
        <begin position="112"/>
        <end position="232"/>
    </location>
</feature>
<dbReference type="Pfam" id="PF08239">
    <property type="entry name" value="SH3_3"/>
    <property type="match status" value="1"/>
</dbReference>
<reference evidence="8 10" key="1">
    <citation type="submission" date="2018-06" db="EMBL/GenBank/DDBJ databases">
        <authorList>
            <consortium name="Pathogen Informatics"/>
            <person name="Doyle S."/>
        </authorList>
    </citation>
    <scope>NUCLEOTIDE SEQUENCE [LARGE SCALE GENOMIC DNA]</scope>
    <source>
        <strain evidence="8 10">NCTC10597</strain>
    </source>
</reference>
<evidence type="ECO:0000256" key="1">
    <source>
        <dbReference type="ARBA" id="ARBA00007074"/>
    </source>
</evidence>
<proteinExistence type="inferred from homology"/>
<keyword evidence="2" id="KW-0645">Protease</keyword>
<keyword evidence="3 8" id="KW-0378">Hydrolase</keyword>
<dbReference type="GO" id="GO:0008234">
    <property type="term" value="F:cysteine-type peptidase activity"/>
    <property type="evidence" value="ECO:0007669"/>
    <property type="project" value="UniProtKB-KW"/>
</dbReference>
<evidence type="ECO:0000313" key="8">
    <source>
        <dbReference type="EMBL" id="STX09328.1"/>
    </source>
</evidence>
<dbReference type="OrthoDB" id="9813368at2"/>
<name>A0A2U3ABF7_9BACL</name>
<keyword evidence="4" id="KW-0788">Thiol protease</keyword>
<evidence type="ECO:0000256" key="3">
    <source>
        <dbReference type="ARBA" id="ARBA00022801"/>
    </source>
</evidence>
<reference evidence="9 11" key="2">
    <citation type="submission" date="2019-03" db="EMBL/GenBank/DDBJ databases">
        <title>Genomic Encyclopedia of Type Strains, Phase IV (KMG-IV): sequencing the most valuable type-strain genomes for metagenomic binning, comparative biology and taxonomic classification.</title>
        <authorList>
            <person name="Goeker M."/>
        </authorList>
    </citation>
    <scope>NUCLEOTIDE SEQUENCE [LARGE SCALE GENOMIC DNA]</scope>
    <source>
        <strain evidence="9 11">DSM 20580</strain>
    </source>
</reference>
<dbReference type="PANTHER" id="PTHR47053:SF1">
    <property type="entry name" value="MUREIN DD-ENDOPEPTIDASE MEPH-RELATED"/>
    <property type="match status" value="1"/>
</dbReference>
<feature type="chain" id="PRO_5044580919" evidence="5">
    <location>
        <begin position="32"/>
        <end position="232"/>
    </location>
</feature>
<dbReference type="InterPro" id="IPR051202">
    <property type="entry name" value="Peptidase_C40"/>
</dbReference>
<dbReference type="SMART" id="SM00287">
    <property type="entry name" value="SH3b"/>
    <property type="match status" value="1"/>
</dbReference>
<keyword evidence="11" id="KW-1185">Reference proteome</keyword>
<evidence type="ECO:0000256" key="2">
    <source>
        <dbReference type="ARBA" id="ARBA00022670"/>
    </source>
</evidence>
<dbReference type="GO" id="GO:0006508">
    <property type="term" value="P:proteolysis"/>
    <property type="evidence" value="ECO:0007669"/>
    <property type="project" value="UniProtKB-KW"/>
</dbReference>
<evidence type="ECO:0000313" key="9">
    <source>
        <dbReference type="EMBL" id="TDR36546.1"/>
    </source>
</evidence>
<evidence type="ECO:0000256" key="5">
    <source>
        <dbReference type="SAM" id="SignalP"/>
    </source>
</evidence>
<dbReference type="EMBL" id="SNZG01000024">
    <property type="protein sequence ID" value="TDR36546.1"/>
    <property type="molecule type" value="Genomic_DNA"/>
</dbReference>
<dbReference type="PROSITE" id="PS51781">
    <property type="entry name" value="SH3B"/>
    <property type="match status" value="1"/>
</dbReference>
<gene>
    <name evidence="8" type="primary">iap_2</name>
    <name evidence="9" type="ORF">DFR61_1249</name>
    <name evidence="8" type="ORF">NCTC10597_01000</name>
</gene>
<sequence length="232" mass="24953">MIKNKLITGFLTGAVALSVAFTGVAPEQAHASASTTKAVKINKYYKSTATVKMRKGGSTSFKQVGTLTKGKTVHAYKRKKTKGTYWYKVKYNGKAGWVTGKYLKKTVKKASNASGNAIINAGRQYVGTPYVWGGTTPRGFDCSGFTSYVYKKAGMKTLPRTSGQQKAAVKRVSSPKVGDLIFFSANPGGSRVTHVGIYAGNNTVMHAAGNSVKFQSLGGYWDKRVISYGTTR</sequence>
<evidence type="ECO:0000259" key="7">
    <source>
        <dbReference type="PROSITE" id="PS51935"/>
    </source>
</evidence>
<dbReference type="Pfam" id="PF00877">
    <property type="entry name" value="NLPC_P60"/>
    <property type="match status" value="1"/>
</dbReference>
<keyword evidence="5" id="KW-0732">Signal</keyword>
<dbReference type="SUPFAM" id="SSF82057">
    <property type="entry name" value="Prokaryotic SH3-related domain"/>
    <property type="match status" value="1"/>
</dbReference>
<feature type="domain" description="SH3b" evidence="6">
    <location>
        <begin position="41"/>
        <end position="107"/>
    </location>
</feature>
<comment type="similarity">
    <text evidence="1">Belongs to the peptidase C40 family.</text>
</comment>
<dbReference type="RefSeq" id="WP_109350148.1">
    <property type="nucleotide sequence ID" value="NZ_BJUE01000075.1"/>
</dbReference>
<organism evidence="8 10">
    <name type="scientific">Kurthia zopfii</name>
    <dbReference type="NCBI Taxonomy" id="1650"/>
    <lineage>
        <taxon>Bacteria</taxon>
        <taxon>Bacillati</taxon>
        <taxon>Bacillota</taxon>
        <taxon>Bacilli</taxon>
        <taxon>Bacillales</taxon>
        <taxon>Caryophanaceae</taxon>
        <taxon>Kurthia</taxon>
    </lineage>
</organism>
<dbReference type="Proteomes" id="UP000254330">
    <property type="component" value="Unassembled WGS sequence"/>
</dbReference>
<dbReference type="SUPFAM" id="SSF54001">
    <property type="entry name" value="Cysteine proteinases"/>
    <property type="match status" value="1"/>
</dbReference>